<accession>A0A843VKI7</accession>
<dbReference type="InterPro" id="IPR011009">
    <property type="entry name" value="Kinase-like_dom_sf"/>
</dbReference>
<evidence type="ECO:0000256" key="6">
    <source>
        <dbReference type="ARBA" id="ARBA00022741"/>
    </source>
</evidence>
<dbReference type="SMR" id="A0A843VKI7"/>
<evidence type="ECO:0000313" key="16">
    <source>
        <dbReference type="EMBL" id="MQL96485.1"/>
    </source>
</evidence>
<dbReference type="GO" id="GO:0004674">
    <property type="term" value="F:protein serine/threonine kinase activity"/>
    <property type="evidence" value="ECO:0007669"/>
    <property type="project" value="UniProtKB-KW"/>
</dbReference>
<dbReference type="PANTHER" id="PTHR48006:SF84">
    <property type="entry name" value="REPEAT TRANSMEMBRANE PROTEIN KINASE, PUTATIVE, EXPRESSED-RELATED"/>
    <property type="match status" value="1"/>
</dbReference>
<dbReference type="OrthoDB" id="738486at2759"/>
<keyword evidence="11" id="KW-0325">Glycoprotein</keyword>
<evidence type="ECO:0000256" key="4">
    <source>
        <dbReference type="ARBA" id="ARBA00022692"/>
    </source>
</evidence>
<dbReference type="Pfam" id="PF12819">
    <property type="entry name" value="Malectin_like"/>
    <property type="match status" value="1"/>
</dbReference>
<dbReference type="Proteomes" id="UP000652761">
    <property type="component" value="Unassembled WGS sequence"/>
</dbReference>
<feature type="domain" description="Protein kinase" evidence="15">
    <location>
        <begin position="523"/>
        <end position="795"/>
    </location>
</feature>
<dbReference type="Gene3D" id="1.10.510.10">
    <property type="entry name" value="Transferase(Phosphotransferase) domain 1"/>
    <property type="match status" value="1"/>
</dbReference>
<evidence type="ECO:0000256" key="12">
    <source>
        <dbReference type="PROSITE-ProRule" id="PRU10141"/>
    </source>
</evidence>
<feature type="signal peptide" evidence="14">
    <location>
        <begin position="1"/>
        <end position="25"/>
    </location>
</feature>
<dbReference type="PROSITE" id="PS50011">
    <property type="entry name" value="PROTEIN_KINASE_DOM"/>
    <property type="match status" value="1"/>
</dbReference>
<feature type="transmembrane region" description="Helical" evidence="13">
    <location>
        <begin position="432"/>
        <end position="459"/>
    </location>
</feature>
<dbReference type="FunFam" id="3.30.200.20:FF:000039">
    <property type="entry name" value="receptor-like protein kinase FERONIA"/>
    <property type="match status" value="1"/>
</dbReference>
<sequence>MLLGMEVPFLLSLVFLSLLIATGEAQSKPILINCGSDSTIPAGGRTWVGDLVAGNNLTLSSPGFNASAVAAVDRDLALGSLYRTARIFNASSNYTFNVSAGNYYIRIHFYPFSLEGFNMNESVFDVTTNGLRLLSKYNVTEEIARKKLESNSTDASLVKEYFLSISSDMLWIQFVPASKSFAYVNAMEVLPVLDKSFFESAIKVDGGGGHDPSPLDLLDRGMETMYRVNMGDNPVKPEQDPGLWRSWESDAKYMFSLSTASTTTNSSNISYADISHSSVAPLQVYEDARVMNENGVVEKKFNMSWEFGIHPNFEYLVRLHFCELNFTASNLRVFRIYINLKIAFPNYDVFQRAGGKDRAHHEDFLDNVSEQVDTLWLQLGHDSAASALATDAILNGLEIFKLSKNGNLAHVSEKIDTGAGVFQGKGSKGKTLWIGISAGVASMITLSVVCVLIFFFCCIRQKKTAPVKSSHPAWRPLVLHGALASTANAHAVKLPCNANGQMAANRTGRRFSIVEIRTATGNFDESLVIGTGGFGNVYKGQLQDGDWVAIKRANPHSQQGLAEFETEIEILSKLRHRHLVSLIGYCEEQNEMILVYEYMANGTLRSHLYGRDLPTLSWKQRLEACIGAARGLHYLHTGLERGIIHRDIKTTNILLDENLVAKMADFGLSKTGPMLDHTHVSTAVKGSFGYLDPEYFRRQQLTQKSDVYSFGVVLFEVVCARPVINPTLPKDQINLAEWAARWQQQGSLEAIVDPRLRGNYSLESLKKFGEIALKCLADQGKNRPTLGEVLWHLEYVLQLHEAYMRSFDADSSPRSEMEFADMSLGLPMIMEVEETACPETEGSKIIHDVKTKFEGQCSKVADGGDDSSIS</sequence>
<dbReference type="GO" id="GO:0005524">
    <property type="term" value="F:ATP binding"/>
    <property type="evidence" value="ECO:0007669"/>
    <property type="project" value="UniProtKB-UniRule"/>
</dbReference>
<dbReference type="InterPro" id="IPR051824">
    <property type="entry name" value="LRR_Rcpt-Like_S/T_Kinase"/>
</dbReference>
<evidence type="ECO:0000256" key="7">
    <source>
        <dbReference type="ARBA" id="ARBA00022777"/>
    </source>
</evidence>
<dbReference type="AlphaFoldDB" id="A0A843VKI7"/>
<dbReference type="InterPro" id="IPR001245">
    <property type="entry name" value="Ser-Thr/Tyr_kinase_cat_dom"/>
</dbReference>
<evidence type="ECO:0000256" key="11">
    <source>
        <dbReference type="ARBA" id="ARBA00023180"/>
    </source>
</evidence>
<feature type="binding site" evidence="12">
    <location>
        <position position="551"/>
    </location>
    <ligand>
        <name>ATP</name>
        <dbReference type="ChEBI" id="CHEBI:30616"/>
    </ligand>
</feature>
<reference evidence="16" key="1">
    <citation type="submission" date="2017-07" db="EMBL/GenBank/DDBJ databases">
        <title>Taro Niue Genome Assembly and Annotation.</title>
        <authorList>
            <person name="Atibalentja N."/>
            <person name="Keating K."/>
            <person name="Fields C.J."/>
        </authorList>
    </citation>
    <scope>NUCLEOTIDE SEQUENCE</scope>
    <source>
        <strain evidence="16">Niue_2</strain>
        <tissue evidence="16">Leaf</tissue>
    </source>
</reference>
<evidence type="ECO:0000313" key="17">
    <source>
        <dbReference type="Proteomes" id="UP000652761"/>
    </source>
</evidence>
<dbReference type="FunFam" id="2.60.120.430:FF:000001">
    <property type="entry name" value="Receptor-like protein kinase FERONIA"/>
    <property type="match status" value="1"/>
</dbReference>
<evidence type="ECO:0000259" key="15">
    <source>
        <dbReference type="PROSITE" id="PS50011"/>
    </source>
</evidence>
<dbReference type="InterPro" id="IPR024788">
    <property type="entry name" value="Malectin-like_Carb-bd_dom"/>
</dbReference>
<keyword evidence="10 13" id="KW-0472">Membrane</keyword>
<dbReference type="Gene3D" id="2.60.120.430">
    <property type="entry name" value="Galactose-binding lectin"/>
    <property type="match status" value="2"/>
</dbReference>
<keyword evidence="2" id="KW-0723">Serine/threonine-protein kinase</keyword>
<dbReference type="SUPFAM" id="SSF56112">
    <property type="entry name" value="Protein kinase-like (PK-like)"/>
    <property type="match status" value="1"/>
</dbReference>
<organism evidence="16 17">
    <name type="scientific">Colocasia esculenta</name>
    <name type="common">Wild taro</name>
    <name type="synonym">Arum esculentum</name>
    <dbReference type="NCBI Taxonomy" id="4460"/>
    <lineage>
        <taxon>Eukaryota</taxon>
        <taxon>Viridiplantae</taxon>
        <taxon>Streptophyta</taxon>
        <taxon>Embryophyta</taxon>
        <taxon>Tracheophyta</taxon>
        <taxon>Spermatophyta</taxon>
        <taxon>Magnoliopsida</taxon>
        <taxon>Liliopsida</taxon>
        <taxon>Araceae</taxon>
        <taxon>Aroideae</taxon>
        <taxon>Colocasieae</taxon>
        <taxon>Colocasia</taxon>
    </lineage>
</organism>
<keyword evidence="3" id="KW-0808">Transferase</keyword>
<evidence type="ECO:0000256" key="5">
    <source>
        <dbReference type="ARBA" id="ARBA00022729"/>
    </source>
</evidence>
<protein>
    <recommendedName>
        <fullName evidence="15">Protein kinase domain-containing protein</fullName>
    </recommendedName>
</protein>
<keyword evidence="17" id="KW-1185">Reference proteome</keyword>
<keyword evidence="8 12" id="KW-0067">ATP-binding</keyword>
<dbReference type="FunFam" id="2.60.120.430:FF:000003">
    <property type="entry name" value="FERONIA receptor-like kinase"/>
    <property type="match status" value="1"/>
</dbReference>
<keyword evidence="7" id="KW-0418">Kinase</keyword>
<evidence type="ECO:0000256" key="10">
    <source>
        <dbReference type="ARBA" id="ARBA00023136"/>
    </source>
</evidence>
<feature type="chain" id="PRO_5032791648" description="Protein kinase domain-containing protein" evidence="14">
    <location>
        <begin position="26"/>
        <end position="870"/>
    </location>
</feature>
<keyword evidence="4 13" id="KW-0812">Transmembrane</keyword>
<dbReference type="InterPro" id="IPR017441">
    <property type="entry name" value="Protein_kinase_ATP_BS"/>
</dbReference>
<keyword evidence="6 12" id="KW-0547">Nucleotide-binding</keyword>
<gene>
    <name evidence="16" type="ORF">Taro_029155</name>
</gene>
<comment type="subcellular location">
    <subcellularLocation>
        <location evidence="1">Membrane</location>
        <topology evidence="1">Single-pass membrane protein</topology>
    </subcellularLocation>
</comment>
<dbReference type="PROSITE" id="PS00108">
    <property type="entry name" value="PROTEIN_KINASE_ST"/>
    <property type="match status" value="1"/>
</dbReference>
<evidence type="ECO:0000256" key="14">
    <source>
        <dbReference type="SAM" id="SignalP"/>
    </source>
</evidence>
<evidence type="ECO:0000256" key="1">
    <source>
        <dbReference type="ARBA" id="ARBA00004167"/>
    </source>
</evidence>
<dbReference type="Gene3D" id="3.30.200.20">
    <property type="entry name" value="Phosphorylase Kinase, domain 1"/>
    <property type="match status" value="1"/>
</dbReference>
<evidence type="ECO:0000256" key="9">
    <source>
        <dbReference type="ARBA" id="ARBA00022989"/>
    </source>
</evidence>
<dbReference type="InterPro" id="IPR008271">
    <property type="entry name" value="Ser/Thr_kinase_AS"/>
</dbReference>
<dbReference type="FunFam" id="1.10.510.10:FF:000058">
    <property type="entry name" value="Receptor-like protein kinase FERONIA"/>
    <property type="match status" value="1"/>
</dbReference>
<comment type="caution">
    <text evidence="16">The sequence shown here is derived from an EMBL/GenBank/DDBJ whole genome shotgun (WGS) entry which is preliminary data.</text>
</comment>
<dbReference type="GO" id="GO:0016020">
    <property type="term" value="C:membrane"/>
    <property type="evidence" value="ECO:0007669"/>
    <property type="project" value="UniProtKB-SubCell"/>
</dbReference>
<dbReference type="CDD" id="cd14066">
    <property type="entry name" value="STKc_IRAK"/>
    <property type="match status" value="1"/>
</dbReference>
<evidence type="ECO:0000256" key="8">
    <source>
        <dbReference type="ARBA" id="ARBA00022840"/>
    </source>
</evidence>
<keyword evidence="9 13" id="KW-1133">Transmembrane helix</keyword>
<dbReference type="SMART" id="SM00220">
    <property type="entry name" value="S_TKc"/>
    <property type="match status" value="1"/>
</dbReference>
<dbReference type="PANTHER" id="PTHR48006">
    <property type="entry name" value="LEUCINE-RICH REPEAT-CONTAINING PROTEIN DDB_G0281931-RELATED"/>
    <property type="match status" value="1"/>
</dbReference>
<evidence type="ECO:0000256" key="3">
    <source>
        <dbReference type="ARBA" id="ARBA00022679"/>
    </source>
</evidence>
<evidence type="ECO:0000256" key="13">
    <source>
        <dbReference type="SAM" id="Phobius"/>
    </source>
</evidence>
<evidence type="ECO:0000256" key="2">
    <source>
        <dbReference type="ARBA" id="ARBA00022527"/>
    </source>
</evidence>
<name>A0A843VKI7_COLES</name>
<keyword evidence="5 14" id="KW-0732">Signal</keyword>
<dbReference type="EMBL" id="NMUH01001921">
    <property type="protein sequence ID" value="MQL96485.1"/>
    <property type="molecule type" value="Genomic_DNA"/>
</dbReference>
<proteinExistence type="predicted"/>
<dbReference type="PROSITE" id="PS00107">
    <property type="entry name" value="PROTEIN_KINASE_ATP"/>
    <property type="match status" value="1"/>
</dbReference>
<dbReference type="Pfam" id="PF07714">
    <property type="entry name" value="PK_Tyr_Ser-Thr"/>
    <property type="match status" value="1"/>
</dbReference>
<dbReference type="InterPro" id="IPR000719">
    <property type="entry name" value="Prot_kinase_dom"/>
</dbReference>